<keyword evidence="2" id="KW-1185">Reference proteome</keyword>
<reference evidence="1 2" key="1">
    <citation type="journal article" date="2011" name="Science">
        <title>The Selaginella genome identifies genetic changes associated with the evolution of vascular plants.</title>
        <authorList>
            <person name="Banks J.A."/>
            <person name="Nishiyama T."/>
            <person name="Hasebe M."/>
            <person name="Bowman J.L."/>
            <person name="Gribskov M."/>
            <person name="dePamphilis C."/>
            <person name="Albert V.A."/>
            <person name="Aono N."/>
            <person name="Aoyama T."/>
            <person name="Ambrose B.A."/>
            <person name="Ashton N.W."/>
            <person name="Axtell M.J."/>
            <person name="Barker E."/>
            <person name="Barker M.S."/>
            <person name="Bennetzen J.L."/>
            <person name="Bonawitz N.D."/>
            <person name="Chapple C."/>
            <person name="Cheng C."/>
            <person name="Correa L.G."/>
            <person name="Dacre M."/>
            <person name="DeBarry J."/>
            <person name="Dreyer I."/>
            <person name="Elias M."/>
            <person name="Engstrom E.M."/>
            <person name="Estelle M."/>
            <person name="Feng L."/>
            <person name="Finet C."/>
            <person name="Floyd S.K."/>
            <person name="Frommer W.B."/>
            <person name="Fujita T."/>
            <person name="Gramzow L."/>
            <person name="Gutensohn M."/>
            <person name="Harholt J."/>
            <person name="Hattori M."/>
            <person name="Heyl A."/>
            <person name="Hirai T."/>
            <person name="Hiwatashi Y."/>
            <person name="Ishikawa M."/>
            <person name="Iwata M."/>
            <person name="Karol K.G."/>
            <person name="Koehler B."/>
            <person name="Kolukisaoglu U."/>
            <person name="Kubo M."/>
            <person name="Kurata T."/>
            <person name="Lalonde S."/>
            <person name="Li K."/>
            <person name="Li Y."/>
            <person name="Litt A."/>
            <person name="Lyons E."/>
            <person name="Manning G."/>
            <person name="Maruyama T."/>
            <person name="Michael T.P."/>
            <person name="Mikami K."/>
            <person name="Miyazaki S."/>
            <person name="Morinaga S."/>
            <person name="Murata T."/>
            <person name="Mueller-Roeber B."/>
            <person name="Nelson D.R."/>
            <person name="Obara M."/>
            <person name="Oguri Y."/>
            <person name="Olmstead R.G."/>
            <person name="Onodera N."/>
            <person name="Petersen B.L."/>
            <person name="Pils B."/>
            <person name="Prigge M."/>
            <person name="Rensing S.A."/>
            <person name="Riano-Pachon D.M."/>
            <person name="Roberts A.W."/>
            <person name="Sato Y."/>
            <person name="Scheller H.V."/>
            <person name="Schulz B."/>
            <person name="Schulz C."/>
            <person name="Shakirov E.V."/>
            <person name="Shibagaki N."/>
            <person name="Shinohara N."/>
            <person name="Shippen D.E."/>
            <person name="Soerensen I."/>
            <person name="Sotooka R."/>
            <person name="Sugimoto N."/>
            <person name="Sugita M."/>
            <person name="Sumikawa N."/>
            <person name="Tanurdzic M."/>
            <person name="Theissen G."/>
            <person name="Ulvskov P."/>
            <person name="Wakazuki S."/>
            <person name="Weng J.K."/>
            <person name="Willats W.W."/>
            <person name="Wipf D."/>
            <person name="Wolf P.G."/>
            <person name="Yang L."/>
            <person name="Zimmer A.D."/>
            <person name="Zhu Q."/>
            <person name="Mitros T."/>
            <person name="Hellsten U."/>
            <person name="Loque D."/>
            <person name="Otillar R."/>
            <person name="Salamov A."/>
            <person name="Schmutz J."/>
            <person name="Shapiro H."/>
            <person name="Lindquist E."/>
            <person name="Lucas S."/>
            <person name="Rokhsar D."/>
            <person name="Grigoriev I.V."/>
        </authorList>
    </citation>
    <scope>NUCLEOTIDE SEQUENCE [LARGE SCALE GENOMIC DNA]</scope>
</reference>
<proteinExistence type="predicted"/>
<dbReference type="HOGENOM" id="CLU_772523_0_0_1"/>
<organism evidence="2">
    <name type="scientific">Selaginella moellendorffii</name>
    <name type="common">Spikemoss</name>
    <dbReference type="NCBI Taxonomy" id="88036"/>
    <lineage>
        <taxon>Eukaryota</taxon>
        <taxon>Viridiplantae</taxon>
        <taxon>Streptophyta</taxon>
        <taxon>Embryophyta</taxon>
        <taxon>Tracheophyta</taxon>
        <taxon>Lycopodiopsida</taxon>
        <taxon>Selaginellales</taxon>
        <taxon>Selaginellaceae</taxon>
        <taxon>Selaginella</taxon>
    </lineage>
</organism>
<dbReference type="InParanoid" id="D8QY69"/>
<evidence type="ECO:0000313" key="1">
    <source>
        <dbReference type="EMBL" id="EFJ35149.1"/>
    </source>
</evidence>
<gene>
    <name evidence="1" type="ORF">SELMODRAFT_405040</name>
</gene>
<dbReference type="Proteomes" id="UP000001514">
    <property type="component" value="Unassembled WGS sequence"/>
</dbReference>
<protein>
    <submittedName>
        <fullName evidence="1">Uncharacterized protein</fullName>
    </submittedName>
</protein>
<dbReference type="FunCoup" id="D8QY69">
    <property type="interactions" value="1802"/>
</dbReference>
<dbReference type="EMBL" id="GL377568">
    <property type="protein sequence ID" value="EFJ35149.1"/>
    <property type="molecule type" value="Genomic_DNA"/>
</dbReference>
<accession>D8QY69</accession>
<dbReference type="KEGG" id="smo:SELMODRAFT_405040"/>
<dbReference type="Gramene" id="EFJ35149">
    <property type="protein sequence ID" value="EFJ35149"/>
    <property type="gene ID" value="SELMODRAFT_405040"/>
</dbReference>
<sequence length="359" mass="40054">MRKRWWPSVACPSALNKAPGCLKELSVMLSWYGDDDPIEATVTGLPGLLAPSQHFFSTIGMSSYHGDRSCSPASITMTMDDMLYWFGRFIRQQLKDAEEASLHRTKCKAPGCLSVMLRYSGHGDDQMEASGYWLAWADGSLTTFSLEARDGLEWGPTVWLLIACSTAIPRLHIAGSIYTGNQSLMLLASCPRLELLRAGIGDDLTVSSGSLRALVLCGQLDEEFETFELTIDAPKLETLLMRLSQASRTSIRLRSQDLRMAMLYSSCVLDKPCQKLRSLTLMGSWAMDSIVQLSRFLPLASTLSLQVFTSEYKMTMDKILSWFGRVETIHVDCFAFQSFLPGGVSKRKDLTLHLHRHPT</sequence>
<name>D8QY69_SELML</name>
<evidence type="ECO:0000313" key="2">
    <source>
        <dbReference type="Proteomes" id="UP000001514"/>
    </source>
</evidence>
<dbReference type="AlphaFoldDB" id="D8QY69"/>